<dbReference type="AlphaFoldDB" id="X6N5L8"/>
<dbReference type="GO" id="GO:0008270">
    <property type="term" value="F:zinc ion binding"/>
    <property type="evidence" value="ECO:0007669"/>
    <property type="project" value="UniProtKB-KW"/>
</dbReference>
<dbReference type="Proteomes" id="UP000023152">
    <property type="component" value="Unassembled WGS sequence"/>
</dbReference>
<proteinExistence type="predicted"/>
<feature type="compositionally biased region" description="Acidic residues" evidence="2">
    <location>
        <begin position="338"/>
        <end position="384"/>
    </location>
</feature>
<dbReference type="SMART" id="SM00355">
    <property type="entry name" value="ZnF_C2H2"/>
    <property type="match status" value="2"/>
</dbReference>
<evidence type="ECO:0000259" key="3">
    <source>
        <dbReference type="PROSITE" id="PS50157"/>
    </source>
</evidence>
<feature type="domain" description="C2H2-type" evidence="3">
    <location>
        <begin position="165"/>
        <end position="193"/>
    </location>
</feature>
<dbReference type="Gene3D" id="3.30.160.60">
    <property type="entry name" value="Classic Zinc Finger"/>
    <property type="match status" value="1"/>
</dbReference>
<dbReference type="OrthoDB" id="6077919at2759"/>
<keyword evidence="1" id="KW-0479">Metal-binding</keyword>
<comment type="caution">
    <text evidence="4">The sequence shown here is derived from an EMBL/GenBank/DDBJ whole genome shotgun (WGS) entry which is preliminary data.</text>
</comment>
<protein>
    <submittedName>
        <fullName evidence="4">Zinc finger protein</fullName>
    </submittedName>
</protein>
<organism evidence="4 5">
    <name type="scientific">Reticulomyxa filosa</name>
    <dbReference type="NCBI Taxonomy" id="46433"/>
    <lineage>
        <taxon>Eukaryota</taxon>
        <taxon>Sar</taxon>
        <taxon>Rhizaria</taxon>
        <taxon>Retaria</taxon>
        <taxon>Foraminifera</taxon>
        <taxon>Monothalamids</taxon>
        <taxon>Reticulomyxidae</taxon>
        <taxon>Reticulomyxa</taxon>
    </lineage>
</organism>
<keyword evidence="1" id="KW-0862">Zinc</keyword>
<dbReference type="PROSITE" id="PS50157">
    <property type="entry name" value="ZINC_FINGER_C2H2_2"/>
    <property type="match status" value="1"/>
</dbReference>
<sequence>MIKVMVEIPQAATHQVHCIPRPQELSSTQGKNNSLVKKKNPKQEFGGKVVTKKIKKIGYERLFHQENKLSTIKGKMTMRRTKGQNTLRLRNAMKANRGTQKIKRKEETIQRNTLHDGVLTDTNTSPLFRKGAVDLNDFFKKCNVANGSNNTKTKQRLKELCGPNMTCLQCHRSFKKLALLHRHIKGRHCSKKSDYNCAICDKVFFYHCCYYIMLAKERKKKSIVKKKKEFHQKANLMCHILTHLKNRIYTHPFKCVLCEDIGFERKFTRKSSLRRHVETKHPLCEKNALWIATQRKPRVAKQLCENFNTKKLLSTFAKKKSNKNGKVIDTGEGANEPETNEDDDDDDDDDNNNDDGSDNEENGEDEIETETENINANEDDEMQDTDDRGTVQLESTSLENTNSSSVANDKVNCSKNGQTCAINNQFDQIFPEIFLIKKPRNIAPVFSSG</sequence>
<feature type="region of interest" description="Disordered" evidence="2">
    <location>
        <begin position="21"/>
        <end position="40"/>
    </location>
</feature>
<keyword evidence="5" id="KW-1185">Reference proteome</keyword>
<feature type="region of interest" description="Disordered" evidence="2">
    <location>
        <begin position="321"/>
        <end position="386"/>
    </location>
</feature>
<dbReference type="PROSITE" id="PS00028">
    <property type="entry name" value="ZINC_FINGER_C2H2_1"/>
    <property type="match status" value="1"/>
</dbReference>
<feature type="compositionally biased region" description="Polar residues" evidence="2">
    <location>
        <begin position="24"/>
        <end position="35"/>
    </location>
</feature>
<evidence type="ECO:0000256" key="1">
    <source>
        <dbReference type="PROSITE-ProRule" id="PRU00042"/>
    </source>
</evidence>
<accession>X6N5L8</accession>
<name>X6N5L8_RETFI</name>
<dbReference type="InterPro" id="IPR013087">
    <property type="entry name" value="Znf_C2H2_type"/>
</dbReference>
<evidence type="ECO:0000313" key="5">
    <source>
        <dbReference type="Proteomes" id="UP000023152"/>
    </source>
</evidence>
<evidence type="ECO:0000313" key="4">
    <source>
        <dbReference type="EMBL" id="ETO21039.1"/>
    </source>
</evidence>
<gene>
    <name evidence="4" type="ORF">RFI_16166</name>
</gene>
<reference evidence="4 5" key="1">
    <citation type="journal article" date="2013" name="Curr. Biol.">
        <title>The Genome of the Foraminiferan Reticulomyxa filosa.</title>
        <authorList>
            <person name="Glockner G."/>
            <person name="Hulsmann N."/>
            <person name="Schleicher M."/>
            <person name="Noegel A.A."/>
            <person name="Eichinger L."/>
            <person name="Gallinger C."/>
            <person name="Pawlowski J."/>
            <person name="Sierra R."/>
            <person name="Euteneuer U."/>
            <person name="Pillet L."/>
            <person name="Moustafa A."/>
            <person name="Platzer M."/>
            <person name="Groth M."/>
            <person name="Szafranski K."/>
            <person name="Schliwa M."/>
        </authorList>
    </citation>
    <scope>NUCLEOTIDE SEQUENCE [LARGE SCALE GENOMIC DNA]</scope>
</reference>
<evidence type="ECO:0000256" key="2">
    <source>
        <dbReference type="SAM" id="MobiDB-lite"/>
    </source>
</evidence>
<keyword evidence="1" id="KW-0863">Zinc-finger</keyword>
<dbReference type="EMBL" id="ASPP01012003">
    <property type="protein sequence ID" value="ETO21039.1"/>
    <property type="molecule type" value="Genomic_DNA"/>
</dbReference>